<dbReference type="STRING" id="61819.ENSACIP00000002070"/>
<evidence type="ECO:0000256" key="1">
    <source>
        <dbReference type="ARBA" id="ARBA00009024"/>
    </source>
</evidence>
<proteinExistence type="inferred from homology"/>
<dbReference type="OMA" id="NMQPVPT"/>
<name>A0A3Q0QXE5_AMPCI</name>
<accession>A0A3Q0QXE5</accession>
<evidence type="ECO:0000313" key="2">
    <source>
        <dbReference type="Ensembl" id="ENSACIP00000002070.1"/>
    </source>
</evidence>
<dbReference type="NCBIfam" id="TIGR01571">
    <property type="entry name" value="A_thal_Cys_rich"/>
    <property type="match status" value="1"/>
</dbReference>
<keyword evidence="3" id="KW-1185">Reference proteome</keyword>
<dbReference type="Ensembl" id="ENSACIT00000002150.1">
    <property type="protein sequence ID" value="ENSACIP00000002070.1"/>
    <property type="gene ID" value="ENSACIG00000001680.1"/>
</dbReference>
<reference evidence="2" key="1">
    <citation type="submission" date="2025-08" db="UniProtKB">
        <authorList>
            <consortium name="Ensembl"/>
        </authorList>
    </citation>
    <scope>IDENTIFICATION</scope>
</reference>
<evidence type="ECO:0008006" key="4">
    <source>
        <dbReference type="Google" id="ProtNLM"/>
    </source>
</evidence>
<evidence type="ECO:0000313" key="3">
    <source>
        <dbReference type="Proteomes" id="UP000261340"/>
    </source>
</evidence>
<organism evidence="2 3">
    <name type="scientific">Amphilophus citrinellus</name>
    <name type="common">Midas cichlid</name>
    <name type="synonym">Cichlasoma citrinellum</name>
    <dbReference type="NCBI Taxonomy" id="61819"/>
    <lineage>
        <taxon>Eukaryota</taxon>
        <taxon>Metazoa</taxon>
        <taxon>Chordata</taxon>
        <taxon>Craniata</taxon>
        <taxon>Vertebrata</taxon>
        <taxon>Euteleostomi</taxon>
        <taxon>Actinopterygii</taxon>
        <taxon>Neopterygii</taxon>
        <taxon>Teleostei</taxon>
        <taxon>Neoteleostei</taxon>
        <taxon>Acanthomorphata</taxon>
        <taxon>Ovalentaria</taxon>
        <taxon>Cichlomorphae</taxon>
        <taxon>Cichliformes</taxon>
        <taxon>Cichlidae</taxon>
        <taxon>New World cichlids</taxon>
        <taxon>Cichlasomatinae</taxon>
        <taxon>Heroini</taxon>
        <taxon>Amphilophus</taxon>
    </lineage>
</organism>
<dbReference type="AlphaFoldDB" id="A0A3Q0QXE5"/>
<reference evidence="2" key="2">
    <citation type="submission" date="2025-09" db="UniProtKB">
        <authorList>
            <consortium name="Ensembl"/>
        </authorList>
    </citation>
    <scope>IDENTIFICATION</scope>
</reference>
<comment type="similarity">
    <text evidence="1">Belongs to the cornifelin family.</text>
</comment>
<sequence length="160" mass="17728">SRRFYFSWDNGLFDCFEDARCCGFWCCPCLACSVSESFGENRCLPLCDILGTGVLAAIGIPVCVPPAVLSVRAAMRNKYGIKGSLCRDIAVSCFCEWCSWCQMHRELKHRKKTPPVINIQNNPVVHMQPIPVVQPPVMMIPAQPGPAGYVVQPGVVMQSY</sequence>
<dbReference type="PANTHER" id="PTHR15907">
    <property type="entry name" value="DUF614 FAMILY PROTEIN-RELATED"/>
    <property type="match status" value="1"/>
</dbReference>
<dbReference type="InterPro" id="IPR006461">
    <property type="entry name" value="PLAC_motif_containing"/>
</dbReference>
<dbReference type="Proteomes" id="UP000261340">
    <property type="component" value="Unplaced"/>
</dbReference>
<dbReference type="GeneTree" id="ENSGT00940000163701"/>
<protein>
    <recommendedName>
        <fullName evidence="4">Plac8 onzin related protein 6</fullName>
    </recommendedName>
</protein>
<dbReference type="Pfam" id="PF04749">
    <property type="entry name" value="PLAC8"/>
    <property type="match status" value="1"/>
</dbReference>